<feature type="region of interest" description="Disordered" evidence="1">
    <location>
        <begin position="1"/>
        <end position="32"/>
    </location>
</feature>
<dbReference type="RefSeq" id="WP_100377260.1">
    <property type="nucleotide sequence ID" value="NZ_PGFD01000002.1"/>
</dbReference>
<feature type="compositionally biased region" description="Polar residues" evidence="1">
    <location>
        <begin position="22"/>
        <end position="31"/>
    </location>
</feature>
<evidence type="ECO:0000313" key="3">
    <source>
        <dbReference type="Proteomes" id="UP000228740"/>
    </source>
</evidence>
<dbReference type="EMBL" id="PGFD01000002">
    <property type="protein sequence ID" value="PJJ64235.1"/>
    <property type="molecule type" value="Genomic_DNA"/>
</dbReference>
<proteinExistence type="predicted"/>
<dbReference type="Proteomes" id="UP000228740">
    <property type="component" value="Unassembled WGS sequence"/>
</dbReference>
<evidence type="ECO:0000313" key="2">
    <source>
        <dbReference type="EMBL" id="PJJ64235.1"/>
    </source>
</evidence>
<dbReference type="OrthoDB" id="1234320at2"/>
<dbReference type="AlphaFoldDB" id="A0A2M9C1C9"/>
<sequence>MIPSNPESGFTDENGCPIGTPTIPNLPNPKNNPCEKIKNITNNTTGLKDKIDNLNTDENLALNYEKGALIEDNGQGQSQLIPKDGSPGNTYINVPVSETGETTGFLHTHFEGSDMLPVFSFDDLKTFAAIYQWRSYNGKSLDKLTMMVISKAGVFAMVVEDPNLFLTQTYKIWGEEEEELYNKFYGDLKKKGNIVYDDVIKQVSKALPTHGIGLYKANKDLGSWSRLTYNSITDMVNTIPCN</sequence>
<evidence type="ECO:0000256" key="1">
    <source>
        <dbReference type="SAM" id="MobiDB-lite"/>
    </source>
</evidence>
<accession>A0A2M9C1C9</accession>
<gene>
    <name evidence="2" type="ORF">CLV73_2593</name>
</gene>
<reference evidence="2 3" key="1">
    <citation type="submission" date="2017-11" db="EMBL/GenBank/DDBJ databases">
        <title>Genomic Encyclopedia of Archaeal and Bacterial Type Strains, Phase II (KMG-II): From Individual Species to Whole Genera.</title>
        <authorList>
            <person name="Goeker M."/>
        </authorList>
    </citation>
    <scope>NUCLEOTIDE SEQUENCE [LARGE SCALE GENOMIC DNA]</scope>
    <source>
        <strain evidence="2 3">DSM 27617</strain>
    </source>
</reference>
<protein>
    <submittedName>
        <fullName evidence="2">Uncharacterized protein</fullName>
    </submittedName>
</protein>
<organism evidence="2 3">
    <name type="scientific">Chryseobacterium geocarposphaerae</name>
    <dbReference type="NCBI Taxonomy" id="1416776"/>
    <lineage>
        <taxon>Bacteria</taxon>
        <taxon>Pseudomonadati</taxon>
        <taxon>Bacteroidota</taxon>
        <taxon>Flavobacteriia</taxon>
        <taxon>Flavobacteriales</taxon>
        <taxon>Weeksellaceae</taxon>
        <taxon>Chryseobacterium group</taxon>
        <taxon>Chryseobacterium</taxon>
    </lineage>
</organism>
<keyword evidence="3" id="KW-1185">Reference proteome</keyword>
<comment type="caution">
    <text evidence="2">The sequence shown here is derived from an EMBL/GenBank/DDBJ whole genome shotgun (WGS) entry which is preliminary data.</text>
</comment>
<name>A0A2M9C1C9_9FLAO</name>